<sequence>MTDNRDGRIDAIDMLRGFALVGILMANILWHSGFLDSPMSVRIERLNVTFLDQALLFFTRLFVHGKFYYIYSLLFGLGFYILYSRYKGNERVFPYYFVKRQSILFLIGCIHALFIWWGDILRYYAILGVLLMLVRDWSTRSLLILSATLLLLPVAQDIAKYYGISTPTIDLAHGFKKSQLYSLYQQGEWFSANFQRLIFAIESNFNTGRLYKSTSMFLLGYCFGRTEFFSSSDAKQRMKVQLMIAAIIVAFPAGILKAMMQYTAISIKPELRSIALELLYLISVTGMALGYAAAIAYFSEHLKRAKLGNAFCILGRLPLTNYLMQSLIGLLLFHATGLFSKLSLSWVYLIALAIILGQLLFSHHWLKSHKTGPIEEIWRKLASQ</sequence>
<feature type="transmembrane region" description="Helical" evidence="1">
    <location>
        <begin position="137"/>
        <end position="155"/>
    </location>
</feature>
<proteinExistence type="predicted"/>
<dbReference type="PANTHER" id="PTHR30590">
    <property type="entry name" value="INNER MEMBRANE PROTEIN"/>
    <property type="match status" value="1"/>
</dbReference>
<feature type="transmembrane region" description="Helical" evidence="1">
    <location>
        <begin position="103"/>
        <end position="125"/>
    </location>
</feature>
<keyword evidence="1" id="KW-0472">Membrane</keyword>
<evidence type="ECO:0000256" key="1">
    <source>
        <dbReference type="SAM" id="Phobius"/>
    </source>
</evidence>
<dbReference type="Pfam" id="PF04235">
    <property type="entry name" value="DUF418"/>
    <property type="match status" value="1"/>
</dbReference>
<evidence type="ECO:0000313" key="4">
    <source>
        <dbReference type="Proteomes" id="UP001157138"/>
    </source>
</evidence>
<keyword evidence="1" id="KW-0812">Transmembrane</keyword>
<evidence type="ECO:0000259" key="2">
    <source>
        <dbReference type="Pfam" id="PF04235"/>
    </source>
</evidence>
<feature type="transmembrane region" description="Helical" evidence="1">
    <location>
        <begin position="67"/>
        <end position="83"/>
    </location>
</feature>
<feature type="transmembrane region" description="Helical" evidence="1">
    <location>
        <begin position="240"/>
        <end position="258"/>
    </location>
</feature>
<dbReference type="InterPro" id="IPR007349">
    <property type="entry name" value="DUF418"/>
</dbReference>
<organism evidence="3 4">
    <name type="scientific">Vibrio zhanjiangensis</name>
    <dbReference type="NCBI Taxonomy" id="1046128"/>
    <lineage>
        <taxon>Bacteria</taxon>
        <taxon>Pseudomonadati</taxon>
        <taxon>Pseudomonadota</taxon>
        <taxon>Gammaproteobacteria</taxon>
        <taxon>Vibrionales</taxon>
        <taxon>Vibrionaceae</taxon>
        <taxon>Vibrio</taxon>
    </lineage>
</organism>
<feature type="transmembrane region" description="Helical" evidence="1">
    <location>
        <begin position="278"/>
        <end position="298"/>
    </location>
</feature>
<dbReference type="Proteomes" id="UP001157138">
    <property type="component" value="Unassembled WGS sequence"/>
</dbReference>
<name>A0ABQ6F2T0_9VIBR</name>
<dbReference type="InterPro" id="IPR052529">
    <property type="entry name" value="Bact_Transport_Assoc"/>
</dbReference>
<accession>A0ABQ6F2T0</accession>
<protein>
    <submittedName>
        <fullName evidence="3">Membrane protein</fullName>
    </submittedName>
</protein>
<gene>
    <name evidence="3" type="ORF">GCM10007938_36110</name>
</gene>
<evidence type="ECO:0000313" key="3">
    <source>
        <dbReference type="EMBL" id="GLT19828.1"/>
    </source>
</evidence>
<keyword evidence="4" id="KW-1185">Reference proteome</keyword>
<dbReference type="EMBL" id="BSPW01000084">
    <property type="protein sequence ID" value="GLT19828.1"/>
    <property type="molecule type" value="Genomic_DNA"/>
</dbReference>
<reference evidence="4" key="1">
    <citation type="journal article" date="2019" name="Int. J. Syst. Evol. Microbiol.">
        <title>The Global Catalogue of Microorganisms (GCM) 10K type strain sequencing project: providing services to taxonomists for standard genome sequencing and annotation.</title>
        <authorList>
            <consortium name="The Broad Institute Genomics Platform"/>
            <consortium name="The Broad Institute Genome Sequencing Center for Infectious Disease"/>
            <person name="Wu L."/>
            <person name="Ma J."/>
        </authorList>
    </citation>
    <scope>NUCLEOTIDE SEQUENCE [LARGE SCALE GENOMIC DNA]</scope>
    <source>
        <strain evidence="4">NBRC 108723</strain>
    </source>
</reference>
<feature type="transmembrane region" description="Helical" evidence="1">
    <location>
        <begin position="319"/>
        <end position="339"/>
    </location>
</feature>
<keyword evidence="1" id="KW-1133">Transmembrane helix</keyword>
<dbReference type="PANTHER" id="PTHR30590:SF2">
    <property type="entry name" value="INNER MEMBRANE PROTEIN"/>
    <property type="match status" value="1"/>
</dbReference>
<feature type="transmembrane region" description="Helical" evidence="1">
    <location>
        <begin position="12"/>
        <end position="30"/>
    </location>
</feature>
<feature type="transmembrane region" description="Helical" evidence="1">
    <location>
        <begin position="345"/>
        <end position="361"/>
    </location>
</feature>
<dbReference type="RefSeq" id="WP_284193663.1">
    <property type="nucleotide sequence ID" value="NZ_BSPW01000084.1"/>
</dbReference>
<comment type="caution">
    <text evidence="3">The sequence shown here is derived from an EMBL/GenBank/DDBJ whole genome shotgun (WGS) entry which is preliminary data.</text>
</comment>
<feature type="domain" description="DUF418" evidence="2">
    <location>
        <begin position="223"/>
        <end position="382"/>
    </location>
</feature>